<organism evidence="1 2">
    <name type="scientific">Naganishia friedmannii</name>
    <dbReference type="NCBI Taxonomy" id="89922"/>
    <lineage>
        <taxon>Eukaryota</taxon>
        <taxon>Fungi</taxon>
        <taxon>Dikarya</taxon>
        <taxon>Basidiomycota</taxon>
        <taxon>Agaricomycotina</taxon>
        <taxon>Tremellomycetes</taxon>
        <taxon>Filobasidiales</taxon>
        <taxon>Filobasidiaceae</taxon>
        <taxon>Naganishia</taxon>
    </lineage>
</organism>
<keyword evidence="2" id="KW-1185">Reference proteome</keyword>
<name>A0ACC2W6A1_9TREE</name>
<reference evidence="1" key="1">
    <citation type="submission" date="2023-04" db="EMBL/GenBank/DDBJ databases">
        <title>Draft Genome sequencing of Naganishia species isolated from polar environments using Oxford Nanopore Technology.</title>
        <authorList>
            <person name="Leo P."/>
            <person name="Venkateswaran K."/>
        </authorList>
    </citation>
    <scope>NUCLEOTIDE SEQUENCE</scope>
    <source>
        <strain evidence="1">MNA-CCFEE 5423</strain>
    </source>
</reference>
<evidence type="ECO:0000313" key="2">
    <source>
        <dbReference type="Proteomes" id="UP001227268"/>
    </source>
</evidence>
<gene>
    <name evidence="1" type="ORF">QFC21_001537</name>
</gene>
<protein>
    <submittedName>
        <fullName evidence="1">Uncharacterized protein</fullName>
    </submittedName>
</protein>
<dbReference type="Proteomes" id="UP001227268">
    <property type="component" value="Unassembled WGS sequence"/>
</dbReference>
<sequence>MQRQSQTNADYKDSEANIVLRSSDGVEFRLHDFDLNAASPILREKIESGEVQIAIDVKAPIVRFLLDIVTHKRPPRLDNTIMKALNFTEANVNDSFHDLFSGSSSDQSKDRRMRAYFCLDDIANTWKIHSVTLFIRQGITPFARSNPVDVFEFALLCRPIDEGLVSASLRHFSDASINKCDPQFWQNIALKARNNSRKNMLIRDTEVLDYQIELETAFFRAIRKGQVGIGKERGDRSRDWDAVAVSFSLSMKALRLPAQLEQTTDTEDSPTPSPIRSALRRDY</sequence>
<proteinExistence type="predicted"/>
<comment type="caution">
    <text evidence="1">The sequence shown here is derived from an EMBL/GenBank/DDBJ whole genome shotgun (WGS) entry which is preliminary data.</text>
</comment>
<accession>A0ACC2W6A1</accession>
<dbReference type="EMBL" id="JASBWT010000003">
    <property type="protein sequence ID" value="KAJ9106391.1"/>
    <property type="molecule type" value="Genomic_DNA"/>
</dbReference>
<evidence type="ECO:0000313" key="1">
    <source>
        <dbReference type="EMBL" id="KAJ9106391.1"/>
    </source>
</evidence>